<evidence type="ECO:0000256" key="1">
    <source>
        <dbReference type="SAM" id="MobiDB-lite"/>
    </source>
</evidence>
<dbReference type="AlphaFoldDB" id="A0AB34JY65"/>
<feature type="region of interest" description="Disordered" evidence="1">
    <location>
        <begin position="1"/>
        <end position="62"/>
    </location>
</feature>
<gene>
    <name evidence="2" type="ORF">AB1Y20_015329</name>
</gene>
<accession>A0AB34JY65</accession>
<evidence type="ECO:0000313" key="2">
    <source>
        <dbReference type="EMBL" id="KAL1526625.1"/>
    </source>
</evidence>
<feature type="compositionally biased region" description="Polar residues" evidence="1">
    <location>
        <begin position="1"/>
        <end position="20"/>
    </location>
</feature>
<dbReference type="EMBL" id="JBGBPQ010000003">
    <property type="protein sequence ID" value="KAL1526625.1"/>
    <property type="molecule type" value="Genomic_DNA"/>
</dbReference>
<organism evidence="2 3">
    <name type="scientific">Prymnesium parvum</name>
    <name type="common">Toxic golden alga</name>
    <dbReference type="NCBI Taxonomy" id="97485"/>
    <lineage>
        <taxon>Eukaryota</taxon>
        <taxon>Haptista</taxon>
        <taxon>Haptophyta</taxon>
        <taxon>Prymnesiophyceae</taxon>
        <taxon>Prymnesiales</taxon>
        <taxon>Prymnesiaceae</taxon>
        <taxon>Prymnesium</taxon>
    </lineage>
</organism>
<sequence>MSANATRSNTAVEAPDTNTGRIDHIHISHGGEQAPATSAAVVGASPNVGKGQEPQETPQRAPQAKWLEGLVRSIQGLGAGNKDKVVGPQGSRRRRRIRRRTKKEKKIPRWPRLTQPRRVSLKDLARRRSLKLSTPPRSRGAHTQGECIGMDARKHRPPSSGTDQSALRPFGWRLARPATLPSLAVGSPRAAVYRADYFHWCAGVLSRRERFYSFTYAMTVS</sequence>
<dbReference type="Proteomes" id="UP001515480">
    <property type="component" value="Unassembled WGS sequence"/>
</dbReference>
<protein>
    <submittedName>
        <fullName evidence="2">Uncharacterized protein</fullName>
    </submittedName>
</protein>
<comment type="caution">
    <text evidence="2">The sequence shown here is derived from an EMBL/GenBank/DDBJ whole genome shotgun (WGS) entry which is preliminary data.</text>
</comment>
<name>A0AB34JY65_PRYPA</name>
<reference evidence="2 3" key="1">
    <citation type="journal article" date="2024" name="Science">
        <title>Giant polyketide synthase enzymes in the biosynthesis of giant marine polyether toxins.</title>
        <authorList>
            <person name="Fallon T.R."/>
            <person name="Shende V.V."/>
            <person name="Wierzbicki I.H."/>
            <person name="Pendleton A.L."/>
            <person name="Watervoot N.F."/>
            <person name="Auber R.P."/>
            <person name="Gonzalez D.J."/>
            <person name="Wisecaver J.H."/>
            <person name="Moore B.S."/>
        </authorList>
    </citation>
    <scope>NUCLEOTIDE SEQUENCE [LARGE SCALE GENOMIC DNA]</scope>
    <source>
        <strain evidence="2 3">12B1</strain>
    </source>
</reference>
<evidence type="ECO:0000313" key="3">
    <source>
        <dbReference type="Proteomes" id="UP001515480"/>
    </source>
</evidence>
<proteinExistence type="predicted"/>
<feature type="compositionally biased region" description="Basic residues" evidence="1">
    <location>
        <begin position="91"/>
        <end position="107"/>
    </location>
</feature>
<feature type="region of interest" description="Disordered" evidence="1">
    <location>
        <begin position="78"/>
        <end position="107"/>
    </location>
</feature>
<keyword evidence="3" id="KW-1185">Reference proteome</keyword>